<dbReference type="Gene3D" id="1.10.10.10">
    <property type="entry name" value="Winged helix-like DNA-binding domain superfamily/Winged helix DNA-binding domain"/>
    <property type="match status" value="1"/>
</dbReference>
<evidence type="ECO:0000256" key="4">
    <source>
        <dbReference type="ARBA" id="ARBA00023125"/>
    </source>
</evidence>
<dbReference type="GO" id="GO:0003677">
    <property type="term" value="F:DNA binding"/>
    <property type="evidence" value="ECO:0007669"/>
    <property type="project" value="UniProtKB-KW"/>
</dbReference>
<dbReference type="InterPro" id="IPR051446">
    <property type="entry name" value="HTH_trans_reg/aminotransferase"/>
</dbReference>
<evidence type="ECO:0000256" key="5">
    <source>
        <dbReference type="ARBA" id="ARBA00023163"/>
    </source>
</evidence>
<dbReference type="InterPro" id="IPR015421">
    <property type="entry name" value="PyrdxlP-dep_Trfase_major"/>
</dbReference>
<organism evidence="7 8">
    <name type="scientific">Pseudomonas fluorescens</name>
    <dbReference type="NCBI Taxonomy" id="294"/>
    <lineage>
        <taxon>Bacteria</taxon>
        <taxon>Pseudomonadati</taxon>
        <taxon>Pseudomonadota</taxon>
        <taxon>Gammaproteobacteria</taxon>
        <taxon>Pseudomonadales</taxon>
        <taxon>Pseudomonadaceae</taxon>
        <taxon>Pseudomonas</taxon>
    </lineage>
</organism>
<keyword evidence="2" id="KW-0663">Pyridoxal phosphate</keyword>
<keyword evidence="3" id="KW-0805">Transcription regulation</keyword>
<sequence>MSSPQKTSRIGRLVQHFSQLIDQAKLAQGARLPSIRAAAKEFEVTTFTVVQAYDRLVALSYVEVRKGAGFFVAQASPSIEQQRSEAPLGDVYWLLDDAFHPDADALQPGSGGMPDSWLDEAGLRLAMRSLARGSGLIAEYGESRGLLDLRQWLQRHLNERGVPVQSEQILLTQGASQALNIVINALLHPGDCVLVDDPGYINLLSNLRDHKVKIIGVPWTPQGPDVEKLGELLTLHRPKAFFTNPWLQNPTGASYSPAVAHRVLQLADTHDCWIVEDDVHGQLVPNNQPTLAALDNLQRVIHIGSISKSMAPSLRVGFVTAEPAVAEALLHYKMTTGLYSSQLCERLALQMLNDGTQRKRCQRLRDRLLQAQVFARQQLQQLGWQCWAPIAPAPYLWIGSGQEGFDPVALTRAGLKQNILLSPGCIFRPDLEVTPWLRFNAAFGEDPAVWRFLAESQEHKLRGHQPQ</sequence>
<dbReference type="SMART" id="SM00345">
    <property type="entry name" value="HTH_GNTR"/>
    <property type="match status" value="1"/>
</dbReference>
<dbReference type="InterPro" id="IPR004839">
    <property type="entry name" value="Aminotransferase_I/II_large"/>
</dbReference>
<dbReference type="SUPFAM" id="SSF53383">
    <property type="entry name" value="PLP-dependent transferases"/>
    <property type="match status" value="1"/>
</dbReference>
<dbReference type="InterPro" id="IPR036390">
    <property type="entry name" value="WH_DNA-bd_sf"/>
</dbReference>
<dbReference type="InterPro" id="IPR000524">
    <property type="entry name" value="Tscrpt_reg_HTH_GntR"/>
</dbReference>
<dbReference type="CDD" id="cd07377">
    <property type="entry name" value="WHTH_GntR"/>
    <property type="match status" value="1"/>
</dbReference>
<evidence type="ECO:0000256" key="2">
    <source>
        <dbReference type="ARBA" id="ARBA00022898"/>
    </source>
</evidence>
<keyword evidence="4" id="KW-0238">DNA-binding</keyword>
<dbReference type="GO" id="GO:0003700">
    <property type="term" value="F:DNA-binding transcription factor activity"/>
    <property type="evidence" value="ECO:0007669"/>
    <property type="project" value="InterPro"/>
</dbReference>
<dbReference type="EMBL" id="CABVJH010000003">
    <property type="protein sequence ID" value="VVQ30503.1"/>
    <property type="molecule type" value="Genomic_DNA"/>
</dbReference>
<evidence type="ECO:0000256" key="3">
    <source>
        <dbReference type="ARBA" id="ARBA00023015"/>
    </source>
</evidence>
<dbReference type="Pfam" id="PF00155">
    <property type="entry name" value="Aminotran_1_2"/>
    <property type="match status" value="1"/>
</dbReference>
<dbReference type="RefSeq" id="WP_150656165.1">
    <property type="nucleotide sequence ID" value="NZ_CABVJH010000003.1"/>
</dbReference>
<gene>
    <name evidence="7" type="primary">norG_1</name>
    <name evidence="7" type="ORF">PS943_01864</name>
</gene>
<proteinExistence type="inferred from homology"/>
<name>A0A5E7W6D2_PSEFL</name>
<dbReference type="Gene3D" id="3.90.1150.10">
    <property type="entry name" value="Aspartate Aminotransferase, domain 1"/>
    <property type="match status" value="1"/>
</dbReference>
<dbReference type="InterPro" id="IPR036388">
    <property type="entry name" value="WH-like_DNA-bd_sf"/>
</dbReference>
<dbReference type="Pfam" id="PF00392">
    <property type="entry name" value="GntR"/>
    <property type="match status" value="1"/>
</dbReference>
<dbReference type="InterPro" id="IPR015422">
    <property type="entry name" value="PyrdxlP-dep_Trfase_small"/>
</dbReference>
<evidence type="ECO:0000256" key="1">
    <source>
        <dbReference type="ARBA" id="ARBA00005384"/>
    </source>
</evidence>
<reference evidence="7 8" key="1">
    <citation type="submission" date="2019-09" db="EMBL/GenBank/DDBJ databases">
        <authorList>
            <person name="Chandra G."/>
            <person name="Truman W A."/>
        </authorList>
    </citation>
    <scope>NUCLEOTIDE SEQUENCE [LARGE SCALE GENOMIC DNA]</scope>
    <source>
        <strain evidence="7">PS943</strain>
    </source>
</reference>
<protein>
    <submittedName>
        <fullName evidence="7">HTH-type transcriptional regulator NorG</fullName>
    </submittedName>
</protein>
<comment type="similarity">
    <text evidence="1">In the C-terminal section; belongs to the class-I pyridoxal-phosphate-dependent aminotransferase family.</text>
</comment>
<dbReference type="GO" id="GO:0030170">
    <property type="term" value="F:pyridoxal phosphate binding"/>
    <property type="evidence" value="ECO:0007669"/>
    <property type="project" value="InterPro"/>
</dbReference>
<dbReference type="PROSITE" id="PS50949">
    <property type="entry name" value="HTH_GNTR"/>
    <property type="match status" value="1"/>
</dbReference>
<dbReference type="SUPFAM" id="SSF46785">
    <property type="entry name" value="Winged helix' DNA-binding domain"/>
    <property type="match status" value="1"/>
</dbReference>
<evidence type="ECO:0000259" key="6">
    <source>
        <dbReference type="PROSITE" id="PS50949"/>
    </source>
</evidence>
<feature type="domain" description="HTH gntR-type" evidence="6">
    <location>
        <begin position="7"/>
        <end position="75"/>
    </location>
</feature>
<dbReference type="PANTHER" id="PTHR46577">
    <property type="entry name" value="HTH-TYPE TRANSCRIPTIONAL REGULATORY PROTEIN GABR"/>
    <property type="match status" value="1"/>
</dbReference>
<accession>A0A5E7W6D2</accession>
<dbReference type="Proteomes" id="UP000325645">
    <property type="component" value="Unassembled WGS sequence"/>
</dbReference>
<dbReference type="AlphaFoldDB" id="A0A5E7W6D2"/>
<dbReference type="InterPro" id="IPR015424">
    <property type="entry name" value="PyrdxlP-dep_Trfase"/>
</dbReference>
<dbReference type="Gene3D" id="3.40.640.10">
    <property type="entry name" value="Type I PLP-dependent aspartate aminotransferase-like (Major domain)"/>
    <property type="match status" value="1"/>
</dbReference>
<dbReference type="PANTHER" id="PTHR46577:SF2">
    <property type="entry name" value="TRANSCRIPTIONAL REGULATORY PROTEIN"/>
    <property type="match status" value="1"/>
</dbReference>
<evidence type="ECO:0000313" key="7">
    <source>
        <dbReference type="EMBL" id="VVQ30503.1"/>
    </source>
</evidence>
<dbReference type="CDD" id="cd00609">
    <property type="entry name" value="AAT_like"/>
    <property type="match status" value="1"/>
</dbReference>
<evidence type="ECO:0000313" key="8">
    <source>
        <dbReference type="Proteomes" id="UP000325645"/>
    </source>
</evidence>
<keyword evidence="5" id="KW-0804">Transcription</keyword>